<keyword evidence="4" id="KW-1185">Reference proteome</keyword>
<evidence type="ECO:0000256" key="1">
    <source>
        <dbReference type="ARBA" id="ARBA00007689"/>
    </source>
</evidence>
<dbReference type="PANTHER" id="PTHR37828">
    <property type="entry name" value="GSR2449 PROTEIN"/>
    <property type="match status" value="1"/>
</dbReference>
<organism evidence="3 4">
    <name type="scientific">Richelia intracellularis HH01</name>
    <dbReference type="NCBI Taxonomy" id="1165094"/>
    <lineage>
        <taxon>Bacteria</taxon>
        <taxon>Bacillati</taxon>
        <taxon>Cyanobacteriota</taxon>
        <taxon>Cyanophyceae</taxon>
        <taxon>Nostocales</taxon>
        <taxon>Nostocaceae</taxon>
        <taxon>Richelia</taxon>
    </lineage>
</organism>
<dbReference type="STRING" id="1165094.RINTHH_2380"/>
<dbReference type="Gene3D" id="3.30.70.1060">
    <property type="entry name" value="Dimeric alpha+beta barrel"/>
    <property type="match status" value="1"/>
</dbReference>
<proteinExistence type="inferred from homology"/>
<accession>M1WZ09</accession>
<dbReference type="OrthoDB" id="531275at2"/>
<dbReference type="InterPro" id="IPR011008">
    <property type="entry name" value="Dimeric_a/b-barrel"/>
</dbReference>
<dbReference type="AlphaFoldDB" id="M1WZ09"/>
<dbReference type="InterPro" id="IPR005545">
    <property type="entry name" value="YCII"/>
</dbReference>
<dbReference type="SUPFAM" id="SSF54909">
    <property type="entry name" value="Dimeric alpha+beta barrel"/>
    <property type="match status" value="1"/>
</dbReference>
<evidence type="ECO:0000259" key="2">
    <source>
        <dbReference type="Pfam" id="PF03795"/>
    </source>
</evidence>
<dbReference type="Proteomes" id="UP000053051">
    <property type="component" value="Unassembled WGS sequence"/>
</dbReference>
<protein>
    <recommendedName>
        <fullName evidence="2">YCII-related domain-containing protein</fullName>
    </recommendedName>
</protein>
<gene>
    <name evidence="3" type="ORF">RINTHH_2380</name>
</gene>
<comment type="caution">
    <text evidence="3">The sequence shown here is derived from an EMBL/GenBank/DDBJ whole genome shotgun (WGS) entry which is preliminary data.</text>
</comment>
<name>M1WZ09_9NOST</name>
<dbReference type="RefSeq" id="WP_008231804.1">
    <property type="nucleotide sequence ID" value="NZ_CAIY01000011.1"/>
</dbReference>
<reference evidence="4" key="2">
    <citation type="submission" date="2016-01" db="EMBL/GenBank/DDBJ databases">
        <title>Diatom-associated endosymboitic cyanobacterium lacks core nitrogen metabolism enzymes.</title>
        <authorList>
            <person name="Hilton J.A."/>
            <person name="Foster R.A."/>
            <person name="Tripp H.J."/>
            <person name="Carter B.J."/>
            <person name="Zehr J.P."/>
            <person name="Villareal T.A."/>
        </authorList>
    </citation>
    <scope>NUCLEOTIDE SEQUENCE [LARGE SCALE GENOMIC DNA]</scope>
    <source>
        <strain evidence="4">HH01</strain>
    </source>
</reference>
<comment type="similarity">
    <text evidence="1">Belongs to the YciI family.</text>
</comment>
<evidence type="ECO:0000313" key="4">
    <source>
        <dbReference type="Proteomes" id="UP000053051"/>
    </source>
</evidence>
<dbReference type="PANTHER" id="PTHR37828:SF1">
    <property type="entry name" value="YCII-RELATED DOMAIN-CONTAINING PROTEIN"/>
    <property type="match status" value="1"/>
</dbReference>
<reference evidence="3 4" key="1">
    <citation type="submission" date="2012-05" db="EMBL/GenBank/DDBJ databases">
        <authorList>
            <person name="Hilton J."/>
        </authorList>
    </citation>
    <scope>NUCLEOTIDE SEQUENCE [LARGE SCALE GENOMIC DNA]</scope>
    <source>
        <strain evidence="3 4">HH01</strain>
    </source>
</reference>
<sequence>MTWFVRIEEGKVDKSTFDKYVPAHTIYVQELISKGHKAKSGYWAKRGGGMLLFEANSLDEAQAIVEADPLVKHDCINYQLNEWRVVT</sequence>
<feature type="domain" description="YCII-related" evidence="2">
    <location>
        <begin position="15"/>
        <end position="83"/>
    </location>
</feature>
<dbReference type="Pfam" id="PF03795">
    <property type="entry name" value="YCII"/>
    <property type="match status" value="1"/>
</dbReference>
<dbReference type="EMBL" id="CAIY01000011">
    <property type="protein sequence ID" value="CCH66393.1"/>
    <property type="molecule type" value="Genomic_DNA"/>
</dbReference>
<evidence type="ECO:0000313" key="3">
    <source>
        <dbReference type="EMBL" id="CCH66393.1"/>
    </source>
</evidence>